<accession>A0ABY9VSH5</accession>
<proteinExistence type="predicted"/>
<dbReference type="PANTHER" id="PTHR43698:SF1">
    <property type="entry name" value="BLL4564 PROTEIN"/>
    <property type="match status" value="1"/>
</dbReference>
<protein>
    <submittedName>
        <fullName evidence="2">Cupin domain-containing protein</fullName>
    </submittedName>
</protein>
<organism evidence="2 3">
    <name type="scientific">Streptomyces durocortorensis</name>
    <dbReference type="NCBI Taxonomy" id="2811104"/>
    <lineage>
        <taxon>Bacteria</taxon>
        <taxon>Bacillati</taxon>
        <taxon>Actinomycetota</taxon>
        <taxon>Actinomycetes</taxon>
        <taxon>Kitasatosporales</taxon>
        <taxon>Streptomycetaceae</taxon>
        <taxon>Streptomyces</taxon>
    </lineage>
</organism>
<dbReference type="InterPro" id="IPR011051">
    <property type="entry name" value="RmlC_Cupin_sf"/>
</dbReference>
<dbReference type="CDD" id="cd02233">
    <property type="entry name" value="cupin_HNL-like"/>
    <property type="match status" value="1"/>
</dbReference>
<name>A0ABY9VSH5_9ACTN</name>
<dbReference type="Proteomes" id="UP001303236">
    <property type="component" value="Chromosome"/>
</dbReference>
<dbReference type="Gene3D" id="2.60.120.10">
    <property type="entry name" value="Jelly Rolls"/>
    <property type="match status" value="1"/>
</dbReference>
<reference evidence="2 3" key="1">
    <citation type="submission" date="2023-09" db="EMBL/GenBank/DDBJ databases">
        <title>Genome completion map analysis of the actinomycetes C11-1.</title>
        <authorList>
            <person name="Qin P."/>
            <person name="Guan P."/>
        </authorList>
    </citation>
    <scope>NUCLEOTIDE SEQUENCE [LARGE SCALE GENOMIC DNA]</scope>
    <source>
        <strain evidence="2 3">C11-1</strain>
    </source>
</reference>
<dbReference type="InterPro" id="IPR013096">
    <property type="entry name" value="Cupin_2"/>
</dbReference>
<dbReference type="Pfam" id="PF07883">
    <property type="entry name" value="Cupin_2"/>
    <property type="match status" value="1"/>
</dbReference>
<evidence type="ECO:0000259" key="1">
    <source>
        <dbReference type="Pfam" id="PF07883"/>
    </source>
</evidence>
<dbReference type="EMBL" id="CP134500">
    <property type="protein sequence ID" value="WNF25852.1"/>
    <property type="molecule type" value="Genomic_DNA"/>
</dbReference>
<feature type="domain" description="Cupin type-2" evidence="1">
    <location>
        <begin position="41"/>
        <end position="101"/>
    </location>
</feature>
<keyword evidence="3" id="KW-1185">Reference proteome</keyword>
<sequence length="136" mass="14749">MRVSRTPQPTAVAPPEWVSGAAWVDELAAPEEPSRFRVDSVHFAPGARTAWHRHPLGQVLHVTEGTGLVQCRGGEVHIIRAGDSVRVAPGEWHWHGASSSTFMTHLAIQEVAEDGTEAERGPHVTEAEYLTGPLAH</sequence>
<evidence type="ECO:0000313" key="3">
    <source>
        <dbReference type="Proteomes" id="UP001303236"/>
    </source>
</evidence>
<evidence type="ECO:0000313" key="2">
    <source>
        <dbReference type="EMBL" id="WNF25852.1"/>
    </source>
</evidence>
<dbReference type="SUPFAM" id="SSF51182">
    <property type="entry name" value="RmlC-like cupins"/>
    <property type="match status" value="1"/>
</dbReference>
<dbReference type="PANTHER" id="PTHR43698">
    <property type="entry name" value="RIBD C-TERMINAL DOMAIN CONTAINING PROTEIN"/>
    <property type="match status" value="1"/>
</dbReference>
<gene>
    <name evidence="2" type="ORF">RI138_03010</name>
</gene>
<dbReference type="InterPro" id="IPR014710">
    <property type="entry name" value="RmlC-like_jellyroll"/>
</dbReference>
<dbReference type="InterPro" id="IPR047263">
    <property type="entry name" value="HNL-like_cupin"/>
</dbReference>